<dbReference type="AlphaFoldDB" id="A0A7S2E9W5"/>
<organism evidence="3">
    <name type="scientific">Trieres chinensis</name>
    <name type="common">Marine centric diatom</name>
    <name type="synonym">Odontella sinensis</name>
    <dbReference type="NCBI Taxonomy" id="1514140"/>
    <lineage>
        <taxon>Eukaryota</taxon>
        <taxon>Sar</taxon>
        <taxon>Stramenopiles</taxon>
        <taxon>Ochrophyta</taxon>
        <taxon>Bacillariophyta</taxon>
        <taxon>Mediophyceae</taxon>
        <taxon>Biddulphiophycidae</taxon>
        <taxon>Eupodiscales</taxon>
        <taxon>Parodontellaceae</taxon>
        <taxon>Trieres</taxon>
    </lineage>
</organism>
<dbReference type="EMBL" id="HBGO01004772">
    <property type="protein sequence ID" value="CAD9324081.1"/>
    <property type="molecule type" value="Transcribed_RNA"/>
</dbReference>
<gene>
    <name evidence="3" type="ORF">OSIN01602_LOCUS2685</name>
</gene>
<accession>A0A7S2E9W5</accession>
<feature type="region of interest" description="Disordered" evidence="1">
    <location>
        <begin position="66"/>
        <end position="108"/>
    </location>
</feature>
<feature type="signal peptide" evidence="2">
    <location>
        <begin position="1"/>
        <end position="19"/>
    </location>
</feature>
<sequence>MKSAISITLSLIVASHASAAEKLGSSSLKKNLRGQYRIKQTNDFMKSIVDDGEYAEFWERELGRQSCTKKKSKGKLNEKSGSKDSDDEDSRKGRKGRKGRRKRSRSRS</sequence>
<feature type="compositionally biased region" description="Basic and acidic residues" evidence="1">
    <location>
        <begin position="75"/>
        <end position="84"/>
    </location>
</feature>
<feature type="compositionally biased region" description="Basic residues" evidence="1">
    <location>
        <begin position="92"/>
        <end position="108"/>
    </location>
</feature>
<keyword evidence="2" id="KW-0732">Signal</keyword>
<evidence type="ECO:0000313" key="3">
    <source>
        <dbReference type="EMBL" id="CAD9324081.1"/>
    </source>
</evidence>
<protein>
    <submittedName>
        <fullName evidence="3">Uncharacterized protein</fullName>
    </submittedName>
</protein>
<reference evidence="3" key="1">
    <citation type="submission" date="2021-01" db="EMBL/GenBank/DDBJ databases">
        <authorList>
            <person name="Corre E."/>
            <person name="Pelletier E."/>
            <person name="Niang G."/>
            <person name="Scheremetjew M."/>
            <person name="Finn R."/>
            <person name="Kale V."/>
            <person name="Holt S."/>
            <person name="Cochrane G."/>
            <person name="Meng A."/>
            <person name="Brown T."/>
            <person name="Cohen L."/>
        </authorList>
    </citation>
    <scope>NUCLEOTIDE SEQUENCE</scope>
    <source>
        <strain evidence="3">Grunow 1884</strain>
    </source>
</reference>
<proteinExistence type="predicted"/>
<feature type="chain" id="PRO_5031470333" evidence="2">
    <location>
        <begin position="20"/>
        <end position="108"/>
    </location>
</feature>
<evidence type="ECO:0000256" key="1">
    <source>
        <dbReference type="SAM" id="MobiDB-lite"/>
    </source>
</evidence>
<evidence type="ECO:0000256" key="2">
    <source>
        <dbReference type="SAM" id="SignalP"/>
    </source>
</evidence>
<name>A0A7S2E9W5_TRICV</name>